<dbReference type="CTD" id="42956"/>
<dbReference type="Proteomes" id="UP000694843">
    <property type="component" value="Unplaced"/>
</dbReference>
<dbReference type="GO" id="GO:0005886">
    <property type="term" value="C:plasma membrane"/>
    <property type="evidence" value="ECO:0007669"/>
    <property type="project" value="TreeGrafter"/>
</dbReference>
<evidence type="ECO:0000313" key="4">
    <source>
        <dbReference type="RefSeq" id="XP_018021647.2"/>
    </source>
</evidence>
<dbReference type="InterPro" id="IPR008075">
    <property type="entry name" value="LIMR"/>
</dbReference>
<feature type="non-terminal residue" evidence="4">
    <location>
        <position position="1"/>
    </location>
</feature>
<dbReference type="RefSeq" id="XP_018021647.2">
    <property type="nucleotide sequence ID" value="XM_018166158.2"/>
</dbReference>
<dbReference type="PANTHER" id="PTHR12625:SF0">
    <property type="entry name" value="PROTEIN LILIPOD"/>
    <property type="match status" value="1"/>
</dbReference>
<dbReference type="InterPro" id="IPR006876">
    <property type="entry name" value="LMBR1-like_membr_prot"/>
</dbReference>
<dbReference type="GeneID" id="108677858"/>
<gene>
    <name evidence="4" type="primary">LOC108677858</name>
</gene>
<feature type="non-terminal residue" evidence="4">
    <location>
        <position position="145"/>
    </location>
</feature>
<keyword evidence="2" id="KW-0472">Membrane</keyword>
<proteinExistence type="inferred from homology"/>
<dbReference type="AlphaFoldDB" id="A0A8B7P6Z7"/>
<dbReference type="OMA" id="HLIINCV"/>
<evidence type="ECO:0000256" key="1">
    <source>
        <dbReference type="ARBA" id="ARBA00010487"/>
    </source>
</evidence>
<feature type="transmembrane region" description="Helical" evidence="2">
    <location>
        <begin position="93"/>
        <end position="112"/>
    </location>
</feature>
<comment type="similarity">
    <text evidence="1">Belongs to the LIMR family.</text>
</comment>
<dbReference type="KEGG" id="hazt:108677858"/>
<accession>A0A8B7P6Z7</accession>
<dbReference type="GO" id="GO:0004888">
    <property type="term" value="F:transmembrane signaling receptor activity"/>
    <property type="evidence" value="ECO:0007669"/>
    <property type="project" value="TreeGrafter"/>
</dbReference>
<dbReference type="Pfam" id="PF04791">
    <property type="entry name" value="LMBR1"/>
    <property type="match status" value="1"/>
</dbReference>
<sequence>VAVLVAALGPLGAAVEAAVVLYLAAAALVGCYSLPPMAGVTPVRGDTPTTHLIINCVLLLVMATALPLLAATLGLTSHALVGLWGCVGWLGNMWVVLTYNATFAAAAVACLLQQFSAAVRSELRARWVPAYGQVTHLWSSDPLMV</sequence>
<dbReference type="PRINTS" id="PR01692">
    <property type="entry name" value="LIPOCALINIMR"/>
</dbReference>
<keyword evidence="2" id="KW-0812">Transmembrane</keyword>
<reference evidence="4" key="1">
    <citation type="submission" date="2025-08" db="UniProtKB">
        <authorList>
            <consortium name="RefSeq"/>
        </authorList>
    </citation>
    <scope>IDENTIFICATION</scope>
    <source>
        <tissue evidence="4">Whole organism</tissue>
    </source>
</reference>
<keyword evidence="2" id="KW-1133">Transmembrane helix</keyword>
<feature type="transmembrane region" description="Helical" evidence="2">
    <location>
        <begin position="52"/>
        <end position="73"/>
    </location>
</feature>
<dbReference type="PANTHER" id="PTHR12625">
    <property type="entry name" value="LIPOCALIN-1 INTERACTING MEMBRANE RECEPTOR LIMR"/>
    <property type="match status" value="1"/>
</dbReference>
<dbReference type="GO" id="GO:0007165">
    <property type="term" value="P:signal transduction"/>
    <property type="evidence" value="ECO:0007669"/>
    <property type="project" value="TreeGrafter"/>
</dbReference>
<name>A0A8B7P6Z7_HYAAZ</name>
<evidence type="ECO:0000313" key="3">
    <source>
        <dbReference type="Proteomes" id="UP000694843"/>
    </source>
</evidence>
<evidence type="ECO:0000256" key="2">
    <source>
        <dbReference type="SAM" id="Phobius"/>
    </source>
</evidence>
<organism evidence="3 4">
    <name type="scientific">Hyalella azteca</name>
    <name type="common">Amphipod</name>
    <dbReference type="NCBI Taxonomy" id="294128"/>
    <lineage>
        <taxon>Eukaryota</taxon>
        <taxon>Metazoa</taxon>
        <taxon>Ecdysozoa</taxon>
        <taxon>Arthropoda</taxon>
        <taxon>Crustacea</taxon>
        <taxon>Multicrustacea</taxon>
        <taxon>Malacostraca</taxon>
        <taxon>Eumalacostraca</taxon>
        <taxon>Peracarida</taxon>
        <taxon>Amphipoda</taxon>
        <taxon>Senticaudata</taxon>
        <taxon>Talitrida</taxon>
        <taxon>Talitroidea</taxon>
        <taxon>Hyalellidae</taxon>
        <taxon>Hyalella</taxon>
    </lineage>
</organism>
<keyword evidence="3" id="KW-1185">Reference proteome</keyword>
<protein>
    <submittedName>
        <fullName evidence="4">Protein Lilipod-like</fullName>
    </submittedName>
</protein>
<feature type="transmembrane region" description="Helical" evidence="2">
    <location>
        <begin position="20"/>
        <end position="40"/>
    </location>
</feature>